<evidence type="ECO:0000256" key="4">
    <source>
        <dbReference type="PIRSR" id="PIRSR036979-1"/>
    </source>
</evidence>
<dbReference type="PANTHER" id="PTHR11358">
    <property type="entry name" value="ARGINASE/AGMATINASE"/>
    <property type="match status" value="1"/>
</dbReference>
<organism evidence="6 7">
    <name type="scientific">Pyrobaculum ferrireducens</name>
    <dbReference type="NCBI Taxonomy" id="1104324"/>
    <lineage>
        <taxon>Archaea</taxon>
        <taxon>Thermoproteota</taxon>
        <taxon>Thermoprotei</taxon>
        <taxon>Thermoproteales</taxon>
        <taxon>Thermoproteaceae</taxon>
        <taxon>Pyrobaculum</taxon>
    </lineage>
</organism>
<name>G7VH83_9CREN</name>
<dbReference type="RefSeq" id="WP_014287814.1">
    <property type="nucleotide sequence ID" value="NC_016645.1"/>
</dbReference>
<dbReference type="PROSITE" id="PS01053">
    <property type="entry name" value="ARGINASE_1"/>
    <property type="match status" value="1"/>
</dbReference>
<feature type="binding site" evidence="4">
    <location>
        <position position="112"/>
    </location>
    <ligand>
        <name>Mn(2+)</name>
        <dbReference type="ChEBI" id="CHEBI:29035"/>
        <label>1</label>
    </ligand>
</feature>
<dbReference type="GO" id="GO:0033389">
    <property type="term" value="P:putrescine biosynthetic process from arginine, via agmatine"/>
    <property type="evidence" value="ECO:0007669"/>
    <property type="project" value="TreeGrafter"/>
</dbReference>
<dbReference type="AlphaFoldDB" id="G7VH83"/>
<comment type="similarity">
    <text evidence="1">Belongs to the arginase family. Agmatinase subfamily.</text>
</comment>
<dbReference type="InterPro" id="IPR020855">
    <property type="entry name" value="Ureohydrolase_Mn_BS"/>
</dbReference>
<dbReference type="eggNOG" id="arCOG01700">
    <property type="taxonomic scope" value="Archaea"/>
</dbReference>
<feature type="binding site" evidence="4">
    <location>
        <position position="114"/>
    </location>
    <ligand>
        <name>Mn(2+)</name>
        <dbReference type="ChEBI" id="CHEBI:29035"/>
        <label>1</label>
    </ligand>
</feature>
<dbReference type="EMBL" id="CP003098">
    <property type="protein sequence ID" value="AET31986.1"/>
    <property type="molecule type" value="Genomic_DNA"/>
</dbReference>
<dbReference type="Pfam" id="PF00491">
    <property type="entry name" value="Arginase"/>
    <property type="match status" value="1"/>
</dbReference>
<dbReference type="GO" id="GO:0008783">
    <property type="term" value="F:agmatinase activity"/>
    <property type="evidence" value="ECO:0007669"/>
    <property type="project" value="TreeGrafter"/>
</dbReference>
<evidence type="ECO:0000256" key="5">
    <source>
        <dbReference type="RuleBase" id="RU003684"/>
    </source>
</evidence>
<evidence type="ECO:0000256" key="1">
    <source>
        <dbReference type="ARBA" id="ARBA00009227"/>
    </source>
</evidence>
<dbReference type="BioCyc" id="PSP1104324:GJSN-524-MONOMER"/>
<feature type="binding site" evidence="4">
    <location>
        <position position="116"/>
    </location>
    <ligand>
        <name>Mn(2+)</name>
        <dbReference type="ChEBI" id="CHEBI:29035"/>
        <label>1</label>
    </ligand>
</feature>
<dbReference type="Proteomes" id="UP000005867">
    <property type="component" value="Chromosome"/>
</dbReference>
<keyword evidence="4" id="KW-0464">Manganese</keyword>
<feature type="binding site" evidence="4">
    <location>
        <position position="93"/>
    </location>
    <ligand>
        <name>Mn(2+)</name>
        <dbReference type="ChEBI" id="CHEBI:29035"/>
        <label>1</label>
    </ligand>
</feature>
<dbReference type="KEGG" id="pyr:P186_0534"/>
<proteinExistence type="inferred from homology"/>
<dbReference type="SUPFAM" id="SSF52768">
    <property type="entry name" value="Arginase/deacetylase"/>
    <property type="match status" value="1"/>
</dbReference>
<evidence type="ECO:0000313" key="7">
    <source>
        <dbReference type="Proteomes" id="UP000005867"/>
    </source>
</evidence>
<dbReference type="GO" id="GO:0046872">
    <property type="term" value="F:metal ion binding"/>
    <property type="evidence" value="ECO:0007669"/>
    <property type="project" value="UniProtKB-KW"/>
</dbReference>
<sequence>MLKHACREGDVKLVGVPMEDTLSFRPGTRFAPQKIRQILPYLEYTTLFGNVARPLCDLGDVDLLQGRPEENLARIEATLQKVDPPFIILGGEHTATLAALSVVKPDVYIHIDAHFDLRDEWPPGQRLSHATFARRAHEKLGFYAIYIGVRAYDDEERRYTEKAGFYVVEGRDFTREAIADAVSTASGRVYLTLDIDVLDPSEAPGVGTPEAGGLSFRKLEYLLADLILTLRPAAVDIMEYSPPNDVSDITATKVVRLLLHVASMLQSRA</sequence>
<evidence type="ECO:0000256" key="2">
    <source>
        <dbReference type="ARBA" id="ARBA00022723"/>
    </source>
</evidence>
<keyword evidence="2 4" id="KW-0479">Metal-binding</keyword>
<protein>
    <submittedName>
        <fullName evidence="6">Agmatinase (SpeB)</fullName>
    </submittedName>
</protein>
<gene>
    <name evidence="6" type="ORF">P186_0534</name>
</gene>
<dbReference type="OrthoDB" id="7186at2157"/>
<dbReference type="HOGENOM" id="CLU_039478_0_2_2"/>
<dbReference type="STRING" id="1104324.P186_0534"/>
<keyword evidence="7" id="KW-1185">Reference proteome</keyword>
<accession>G7VH83</accession>
<evidence type="ECO:0000256" key="3">
    <source>
        <dbReference type="ARBA" id="ARBA00022801"/>
    </source>
</evidence>
<dbReference type="InterPro" id="IPR006035">
    <property type="entry name" value="Ureohydrolase"/>
</dbReference>
<dbReference type="Gene3D" id="3.40.800.10">
    <property type="entry name" value="Ureohydrolase domain"/>
    <property type="match status" value="1"/>
</dbReference>
<keyword evidence="3 5" id="KW-0378">Hydrolase</keyword>
<feature type="binding site" evidence="4">
    <location>
        <position position="196"/>
    </location>
    <ligand>
        <name>Mn(2+)</name>
        <dbReference type="ChEBI" id="CHEBI:29035"/>
        <label>1</label>
    </ligand>
</feature>
<feature type="binding site" evidence="4">
    <location>
        <position position="194"/>
    </location>
    <ligand>
        <name>Mn(2+)</name>
        <dbReference type="ChEBI" id="CHEBI:29035"/>
        <label>1</label>
    </ligand>
</feature>
<evidence type="ECO:0000313" key="6">
    <source>
        <dbReference type="EMBL" id="AET31986.1"/>
    </source>
</evidence>
<dbReference type="InterPro" id="IPR023696">
    <property type="entry name" value="Ureohydrolase_dom_sf"/>
</dbReference>
<reference evidence="6 7" key="1">
    <citation type="journal article" date="2012" name="J. Bacteriol.">
        <title>Complete genome sequence of strain 1860, a crenarchaeon of the genus pyrobaculum able to grow with various electron acceptors.</title>
        <authorList>
            <person name="Mardanov A.V."/>
            <person name="Gumerov V.M."/>
            <person name="Slobodkina G.B."/>
            <person name="Beletsky A.V."/>
            <person name="Bonch-Osmolovskaya E.A."/>
            <person name="Ravin N.V."/>
            <person name="Skryabin K.G."/>
        </authorList>
    </citation>
    <scope>NUCLEOTIDE SEQUENCE [LARGE SCALE GENOMIC DNA]</scope>
    <source>
        <strain evidence="6 7">1860</strain>
    </source>
</reference>
<dbReference type="GeneID" id="11594800"/>
<comment type="cofactor">
    <cofactor evidence="4">
        <name>Mn(2+)</name>
        <dbReference type="ChEBI" id="CHEBI:29035"/>
    </cofactor>
    <text evidence="4">Binds 2 manganese ions per subunit.</text>
</comment>
<dbReference type="PANTHER" id="PTHR11358:SF26">
    <property type="entry name" value="GUANIDINO ACID HYDROLASE, MITOCHONDRIAL"/>
    <property type="match status" value="1"/>
</dbReference>
<dbReference type="CDD" id="cd11593">
    <property type="entry name" value="Agmatinase-like_2"/>
    <property type="match status" value="1"/>
</dbReference>
<dbReference type="PIRSF" id="PIRSF036979">
    <property type="entry name" value="Arginase"/>
    <property type="match status" value="1"/>
</dbReference>
<dbReference type="PROSITE" id="PS51409">
    <property type="entry name" value="ARGINASE_2"/>
    <property type="match status" value="1"/>
</dbReference>